<accession>A0A511DRY1</accession>
<dbReference type="GeneID" id="71567021"/>
<dbReference type="AlphaFoldDB" id="A0A511DRY1"/>
<gene>
    <name evidence="1" type="ORF">LKE01_04120</name>
</gene>
<dbReference type="EMBL" id="BJVK01000003">
    <property type="protein sequence ID" value="GEL27592.1"/>
    <property type="molecule type" value="Genomic_DNA"/>
</dbReference>
<name>A0A511DRY1_LENKE</name>
<comment type="caution">
    <text evidence="1">The sequence shown here is derived from an EMBL/GenBank/DDBJ whole genome shotgun (WGS) entry which is preliminary data.</text>
</comment>
<dbReference type="Proteomes" id="UP000321893">
    <property type="component" value="Unassembled WGS sequence"/>
</dbReference>
<protein>
    <submittedName>
        <fullName evidence="1">Uncharacterized protein</fullName>
    </submittedName>
</protein>
<evidence type="ECO:0000313" key="2">
    <source>
        <dbReference type="Proteomes" id="UP000321893"/>
    </source>
</evidence>
<reference evidence="1" key="1">
    <citation type="submission" date="2019-07" db="EMBL/GenBank/DDBJ databases">
        <title>Whole genome shotgun sequence of Lactobacillus kefiri NBRC 15888.</title>
        <authorList>
            <person name="Hosoyama A."/>
            <person name="Uohara A."/>
            <person name="Ohji S."/>
            <person name="Ichikawa N."/>
        </authorList>
    </citation>
    <scope>NUCLEOTIDE SEQUENCE [LARGE SCALE GENOMIC DNA]</scope>
    <source>
        <strain evidence="1">NBRC 15888</strain>
    </source>
</reference>
<dbReference type="OrthoDB" id="2323623at2"/>
<dbReference type="RefSeq" id="WP_054768771.1">
    <property type="nucleotide sequence ID" value="NZ_BJVK01000003.1"/>
</dbReference>
<proteinExistence type="predicted"/>
<sequence length="111" mass="12757">MNKPIYLIRVAFQTIMIAGIYFLYCSNPDGSFTLRIGLVLAWLILSWICQIYLMKFRGLRPVSQETARQKGDHIDEVNFFLAIALLLAYDFFGPIVAVGFYLWDKRINASA</sequence>
<organism evidence="1 2">
    <name type="scientific">Lentilactobacillus kefiri</name>
    <name type="common">Lactobacillus kefiri</name>
    <dbReference type="NCBI Taxonomy" id="33962"/>
    <lineage>
        <taxon>Bacteria</taxon>
        <taxon>Bacillati</taxon>
        <taxon>Bacillota</taxon>
        <taxon>Bacilli</taxon>
        <taxon>Lactobacillales</taxon>
        <taxon>Lactobacillaceae</taxon>
        <taxon>Lentilactobacillus</taxon>
    </lineage>
</organism>
<keyword evidence="2" id="KW-1185">Reference proteome</keyword>
<evidence type="ECO:0000313" key="1">
    <source>
        <dbReference type="EMBL" id="GEL27592.1"/>
    </source>
</evidence>